<dbReference type="FunFam" id="1.10.10.10:FF:000056">
    <property type="entry name" value="IclR family transcriptional regulator"/>
    <property type="match status" value="1"/>
</dbReference>
<feature type="domain" description="IclR-ED" evidence="5">
    <location>
        <begin position="92"/>
        <end position="275"/>
    </location>
</feature>
<dbReference type="SUPFAM" id="SSF46785">
    <property type="entry name" value="Winged helix' DNA-binding domain"/>
    <property type="match status" value="1"/>
</dbReference>
<dbReference type="CDD" id="cd00090">
    <property type="entry name" value="HTH_ARSR"/>
    <property type="match status" value="1"/>
</dbReference>
<dbReference type="PROSITE" id="PS51078">
    <property type="entry name" value="ICLR_ED"/>
    <property type="match status" value="1"/>
</dbReference>
<dbReference type="InterPro" id="IPR005471">
    <property type="entry name" value="Tscrpt_reg_IclR_N"/>
</dbReference>
<sequence length="284" mass="31093">MTAAPAASLSAAVAAGDDAADKEKDKYTVPGLERGLLILSQFSRHEPVLSAPEIARRLGIPRSTVFRLLTTLEQLGFIEHDATGRDYRLTAAVLRLGFEPMATKDLTELARPILERLRDATGCTCNLVVRDGRSVVYVGRVAQHSPYANTVHLGTRLPAHATLFGRVLLRDLSFETLQTLYPEERLHQVTDKTPATVAELYRLMQHDRHTDYVFDKDYYEAGIATLAVPVWGGGQKIIASLGITVSSADDDTARLSHLASQACRAARELSGLLDHIVIATNSQH</sequence>
<dbReference type="InterPro" id="IPR011991">
    <property type="entry name" value="ArsR-like_HTH"/>
</dbReference>
<dbReference type="EMBL" id="JACJUU010000003">
    <property type="protein sequence ID" value="MBC2769399.1"/>
    <property type="molecule type" value="Genomic_DNA"/>
</dbReference>
<dbReference type="SUPFAM" id="SSF55781">
    <property type="entry name" value="GAF domain-like"/>
    <property type="match status" value="1"/>
</dbReference>
<dbReference type="Gene3D" id="1.10.10.10">
    <property type="entry name" value="Winged helix-like DNA-binding domain superfamily/Winged helix DNA-binding domain"/>
    <property type="match status" value="1"/>
</dbReference>
<dbReference type="SMART" id="SM00346">
    <property type="entry name" value="HTH_ICLR"/>
    <property type="match status" value="1"/>
</dbReference>
<reference evidence="6 7" key="1">
    <citation type="submission" date="2020-08" db="EMBL/GenBank/DDBJ databases">
        <title>Paraeoetvoesia sp. YC-7-48 draft genome sequence.</title>
        <authorList>
            <person name="Yao L."/>
        </authorList>
    </citation>
    <scope>NUCLEOTIDE SEQUENCE [LARGE SCALE GENOMIC DNA]</scope>
    <source>
        <strain evidence="7">YC-7-48</strain>
    </source>
</reference>
<evidence type="ECO:0000313" key="7">
    <source>
        <dbReference type="Proteomes" id="UP000545386"/>
    </source>
</evidence>
<dbReference type="PANTHER" id="PTHR30136:SF34">
    <property type="entry name" value="TRANSCRIPTIONAL REGULATOR"/>
    <property type="match status" value="1"/>
</dbReference>
<dbReference type="GO" id="GO:0003677">
    <property type="term" value="F:DNA binding"/>
    <property type="evidence" value="ECO:0007669"/>
    <property type="project" value="UniProtKB-KW"/>
</dbReference>
<gene>
    <name evidence="6" type="ORF">GTU67_05645</name>
</gene>
<keyword evidence="1" id="KW-0805">Transcription regulation</keyword>
<dbReference type="AlphaFoldDB" id="A0A842HKY0"/>
<evidence type="ECO:0000259" key="4">
    <source>
        <dbReference type="PROSITE" id="PS51077"/>
    </source>
</evidence>
<evidence type="ECO:0000256" key="3">
    <source>
        <dbReference type="ARBA" id="ARBA00023163"/>
    </source>
</evidence>
<keyword evidence="3" id="KW-0804">Transcription</keyword>
<proteinExistence type="predicted"/>
<comment type="caution">
    <text evidence="6">The sequence shown here is derived from an EMBL/GenBank/DDBJ whole genome shotgun (WGS) entry which is preliminary data.</text>
</comment>
<evidence type="ECO:0000259" key="5">
    <source>
        <dbReference type="PROSITE" id="PS51078"/>
    </source>
</evidence>
<dbReference type="GO" id="GO:0003700">
    <property type="term" value="F:DNA-binding transcription factor activity"/>
    <property type="evidence" value="ECO:0007669"/>
    <property type="project" value="TreeGrafter"/>
</dbReference>
<evidence type="ECO:0000256" key="1">
    <source>
        <dbReference type="ARBA" id="ARBA00023015"/>
    </source>
</evidence>
<keyword evidence="7" id="KW-1185">Reference proteome</keyword>
<dbReference type="Pfam" id="PF01614">
    <property type="entry name" value="IclR_C"/>
    <property type="match status" value="1"/>
</dbReference>
<dbReference type="Gene3D" id="3.30.450.40">
    <property type="match status" value="1"/>
</dbReference>
<dbReference type="GO" id="GO:0045892">
    <property type="term" value="P:negative regulation of DNA-templated transcription"/>
    <property type="evidence" value="ECO:0007669"/>
    <property type="project" value="TreeGrafter"/>
</dbReference>
<dbReference type="Proteomes" id="UP000545386">
    <property type="component" value="Unassembled WGS sequence"/>
</dbReference>
<evidence type="ECO:0000256" key="2">
    <source>
        <dbReference type="ARBA" id="ARBA00023125"/>
    </source>
</evidence>
<organism evidence="6 7">
    <name type="scientific">Pusillimonas minor</name>
    <dbReference type="NCBI Taxonomy" id="2697024"/>
    <lineage>
        <taxon>Bacteria</taxon>
        <taxon>Pseudomonadati</taxon>
        <taxon>Pseudomonadota</taxon>
        <taxon>Betaproteobacteria</taxon>
        <taxon>Burkholderiales</taxon>
        <taxon>Alcaligenaceae</taxon>
        <taxon>Pusillimonas</taxon>
    </lineage>
</organism>
<dbReference type="PROSITE" id="PS51077">
    <property type="entry name" value="HTH_ICLR"/>
    <property type="match status" value="1"/>
</dbReference>
<keyword evidence="2" id="KW-0238">DNA-binding</keyword>
<dbReference type="InterPro" id="IPR036390">
    <property type="entry name" value="WH_DNA-bd_sf"/>
</dbReference>
<evidence type="ECO:0000313" key="6">
    <source>
        <dbReference type="EMBL" id="MBC2769399.1"/>
    </source>
</evidence>
<dbReference type="InterPro" id="IPR029016">
    <property type="entry name" value="GAF-like_dom_sf"/>
</dbReference>
<name>A0A842HKY0_9BURK</name>
<dbReference type="InterPro" id="IPR036388">
    <property type="entry name" value="WH-like_DNA-bd_sf"/>
</dbReference>
<dbReference type="PANTHER" id="PTHR30136">
    <property type="entry name" value="HELIX-TURN-HELIX TRANSCRIPTIONAL REGULATOR, ICLR FAMILY"/>
    <property type="match status" value="1"/>
</dbReference>
<dbReference type="InterPro" id="IPR050707">
    <property type="entry name" value="HTH_MetabolicPath_Reg"/>
</dbReference>
<accession>A0A842HKY0</accession>
<feature type="domain" description="HTH iclR-type" evidence="4">
    <location>
        <begin position="29"/>
        <end position="91"/>
    </location>
</feature>
<dbReference type="Pfam" id="PF09339">
    <property type="entry name" value="HTH_IclR"/>
    <property type="match status" value="1"/>
</dbReference>
<dbReference type="InterPro" id="IPR014757">
    <property type="entry name" value="Tscrpt_reg_IclR_C"/>
</dbReference>
<protein>
    <submittedName>
        <fullName evidence="6">IclR family transcriptional regulator</fullName>
    </submittedName>
</protein>